<dbReference type="PANTHER" id="PTHR34095:SF1">
    <property type="entry name" value="LARGE RIBOSOMAL SUBUNIT PROTEIN ML55"/>
    <property type="match status" value="1"/>
</dbReference>
<organism evidence="2 3">
    <name type="scientific">Caenorhabditis nigoni</name>
    <dbReference type="NCBI Taxonomy" id="1611254"/>
    <lineage>
        <taxon>Eukaryota</taxon>
        <taxon>Metazoa</taxon>
        <taxon>Ecdysozoa</taxon>
        <taxon>Nematoda</taxon>
        <taxon>Chromadorea</taxon>
        <taxon>Rhabditida</taxon>
        <taxon>Rhabditina</taxon>
        <taxon>Rhabditomorpha</taxon>
        <taxon>Rhabditoidea</taxon>
        <taxon>Rhabditidae</taxon>
        <taxon>Peloderinae</taxon>
        <taxon>Caenorhabditis</taxon>
    </lineage>
</organism>
<dbReference type="InterPro" id="IPR044884">
    <property type="entry name" value="Ribosomal_mL55_sf"/>
</dbReference>
<dbReference type="InterPro" id="IPR018615">
    <property type="entry name" value="Ribosomal_mL55"/>
</dbReference>
<dbReference type="GO" id="GO:0006412">
    <property type="term" value="P:translation"/>
    <property type="evidence" value="ECO:0007669"/>
    <property type="project" value="TreeGrafter"/>
</dbReference>
<comment type="caution">
    <text evidence="2">The sequence shown here is derived from an EMBL/GenBank/DDBJ whole genome shotgun (WGS) entry which is preliminary data.</text>
</comment>
<reference evidence="3" key="1">
    <citation type="submission" date="2017-10" db="EMBL/GenBank/DDBJ databases">
        <title>Rapid genome shrinkage in a self-fertile nematode reveals novel sperm competition proteins.</title>
        <authorList>
            <person name="Yin D."/>
            <person name="Schwarz E.M."/>
            <person name="Thomas C.G."/>
            <person name="Felde R.L."/>
            <person name="Korf I.F."/>
            <person name="Cutter A.D."/>
            <person name="Schartner C.M."/>
            <person name="Ralston E.J."/>
            <person name="Meyer B.J."/>
            <person name="Haag E.S."/>
        </authorList>
    </citation>
    <scope>NUCLEOTIDE SEQUENCE [LARGE SCALE GENOMIC DNA]</scope>
    <source>
        <strain evidence="3">JU1422</strain>
    </source>
</reference>
<protein>
    <recommendedName>
        <fullName evidence="4">39S ribosomal protein L55, mitochondrial</fullName>
    </recommendedName>
</protein>
<keyword evidence="3" id="KW-1185">Reference proteome</keyword>
<accession>A0A2G5UEV7</accession>
<gene>
    <name evidence="2" type="primary">Cni-mrpl-55</name>
    <name evidence="2" type="synonym">Cnig_chr_IV.g16279</name>
    <name evidence="2" type="ORF">B9Z55_016279</name>
</gene>
<dbReference type="STRING" id="1611254.A0A2G5UEV7"/>
<dbReference type="GO" id="GO:0005762">
    <property type="term" value="C:mitochondrial large ribosomal subunit"/>
    <property type="evidence" value="ECO:0007669"/>
    <property type="project" value="InterPro"/>
</dbReference>
<dbReference type="OrthoDB" id="9986315at2759"/>
<evidence type="ECO:0000313" key="2">
    <source>
        <dbReference type="EMBL" id="PIC37756.1"/>
    </source>
</evidence>
<evidence type="ECO:0000313" key="3">
    <source>
        <dbReference type="Proteomes" id="UP000230233"/>
    </source>
</evidence>
<dbReference type="Proteomes" id="UP000230233">
    <property type="component" value="Chromosome IV"/>
</dbReference>
<evidence type="ECO:0000256" key="1">
    <source>
        <dbReference type="SAM" id="MobiDB-lite"/>
    </source>
</evidence>
<feature type="region of interest" description="Disordered" evidence="1">
    <location>
        <begin position="111"/>
        <end position="136"/>
    </location>
</feature>
<proteinExistence type="predicted"/>
<sequence length="136" mass="15726">MSSQICVRNLLTCGSRVFIAERNNAWRASLGKVSRKDYLHKYQVKFIRPDGSTIMVPASEPRQTFQSAVDLKQLSEEDRRQRLAARKPKAKITKTEVIDDTFDESEYMKFWSAPGSQESQENDQKPEKKTQKKAKK</sequence>
<name>A0A2G5UEV7_9PELO</name>
<dbReference type="AlphaFoldDB" id="A0A2G5UEV7"/>
<evidence type="ECO:0008006" key="4">
    <source>
        <dbReference type="Google" id="ProtNLM"/>
    </source>
</evidence>
<dbReference type="Gene3D" id="6.20.130.20">
    <property type="entry name" value="Mitochondrial ribosomal protein L55"/>
    <property type="match status" value="1"/>
</dbReference>
<dbReference type="Pfam" id="PF09776">
    <property type="entry name" value="Mitoc_L55"/>
    <property type="match status" value="1"/>
</dbReference>
<dbReference type="PANTHER" id="PTHR34095">
    <property type="entry name" value="39S RIBOSOMAL PROTEIN L55, MITOCHONDRIAL"/>
    <property type="match status" value="1"/>
</dbReference>
<dbReference type="GO" id="GO:0003735">
    <property type="term" value="F:structural constituent of ribosome"/>
    <property type="evidence" value="ECO:0007669"/>
    <property type="project" value="InterPro"/>
</dbReference>
<dbReference type="EMBL" id="PDUG01000004">
    <property type="protein sequence ID" value="PIC37756.1"/>
    <property type="molecule type" value="Genomic_DNA"/>
</dbReference>